<evidence type="ECO:0000313" key="4">
    <source>
        <dbReference type="Proteomes" id="UP000000925"/>
    </source>
</evidence>
<reference evidence="3 4" key="1">
    <citation type="journal article" date="2010" name="Stand. Genomic Sci.">
        <title>Complete genome sequence of Coraliomargarita akajimensis type strain (04OKA010-24).</title>
        <authorList>
            <person name="Mavromatis K."/>
            <person name="Abt B."/>
            <person name="Brambilla E."/>
            <person name="Lapidus A."/>
            <person name="Copeland A."/>
            <person name="Deshpande S."/>
            <person name="Nolan M."/>
            <person name="Lucas S."/>
            <person name="Tice H."/>
            <person name="Cheng J.F."/>
            <person name="Han C."/>
            <person name="Detter J.C."/>
            <person name="Woyke T."/>
            <person name="Goodwin L."/>
            <person name="Pitluck S."/>
            <person name="Held B."/>
            <person name="Brettin T."/>
            <person name="Tapia R."/>
            <person name="Ivanova N."/>
            <person name="Mikhailova N."/>
            <person name="Pati A."/>
            <person name="Liolios K."/>
            <person name="Chen A."/>
            <person name="Palaniappan K."/>
            <person name="Land M."/>
            <person name="Hauser L."/>
            <person name="Chang Y.J."/>
            <person name="Jeffries C.D."/>
            <person name="Rohde M."/>
            <person name="Goker M."/>
            <person name="Bristow J."/>
            <person name="Eisen J.A."/>
            <person name="Markowitz V."/>
            <person name="Hugenholtz P."/>
            <person name="Klenk H.P."/>
            <person name="Kyrpides N.C."/>
        </authorList>
    </citation>
    <scope>NUCLEOTIDE SEQUENCE [LARGE SCALE GENOMIC DNA]</scope>
    <source>
        <strain evidence="4">DSM 45221 / IAM 15411 / JCM 23193 / KCTC 12865</strain>
    </source>
</reference>
<proteinExistence type="predicted"/>
<evidence type="ECO:0000313" key="3">
    <source>
        <dbReference type="EMBL" id="ADE53474.1"/>
    </source>
</evidence>
<dbReference type="SUPFAM" id="SSF48208">
    <property type="entry name" value="Six-hairpin glycosidases"/>
    <property type="match status" value="1"/>
</dbReference>
<dbReference type="PANTHER" id="PTHR33886">
    <property type="entry name" value="UNSATURATED RHAMNOGALACTURONAN HYDROLASE (EUROFUNG)"/>
    <property type="match status" value="1"/>
</dbReference>
<keyword evidence="2" id="KW-0732">Signal</keyword>
<evidence type="ECO:0000256" key="2">
    <source>
        <dbReference type="SAM" id="SignalP"/>
    </source>
</evidence>
<dbReference type="CAZy" id="GH105">
    <property type="family name" value="Glycoside Hydrolase Family 105"/>
</dbReference>
<dbReference type="SUPFAM" id="SSF50939">
    <property type="entry name" value="Sialidases"/>
    <property type="match status" value="1"/>
</dbReference>
<dbReference type="PANTHER" id="PTHR33886:SF8">
    <property type="entry name" value="UNSATURATED RHAMNOGALACTURONAN HYDROLASE (EUROFUNG)"/>
    <property type="match status" value="1"/>
</dbReference>
<dbReference type="InterPro" id="IPR036278">
    <property type="entry name" value="Sialidase_sf"/>
</dbReference>
<dbReference type="InterPro" id="IPR052043">
    <property type="entry name" value="PolySaccharide_Degr_Enz"/>
</dbReference>
<dbReference type="AlphaFoldDB" id="D5EN39"/>
<protein>
    <submittedName>
        <fullName evidence="3">Glycosyl hydrolase family 88</fullName>
    </submittedName>
</protein>
<dbReference type="Pfam" id="PF07470">
    <property type="entry name" value="Glyco_hydro_88"/>
    <property type="match status" value="1"/>
</dbReference>
<dbReference type="HOGENOM" id="CLU_350880_0_0_0"/>
<organism evidence="3 4">
    <name type="scientific">Coraliomargarita akajimensis (strain DSM 45221 / IAM 15411 / JCM 23193 / KCTC 12865 / 04OKA010-24)</name>
    <dbReference type="NCBI Taxonomy" id="583355"/>
    <lineage>
        <taxon>Bacteria</taxon>
        <taxon>Pseudomonadati</taxon>
        <taxon>Verrucomicrobiota</taxon>
        <taxon>Opitutia</taxon>
        <taxon>Puniceicoccales</taxon>
        <taxon>Coraliomargaritaceae</taxon>
        <taxon>Coraliomargarita</taxon>
    </lineage>
</organism>
<dbReference type="KEGG" id="caa:Caka_0449"/>
<dbReference type="eggNOG" id="COG4225">
    <property type="taxonomic scope" value="Bacteria"/>
</dbReference>
<name>D5EN39_CORAD</name>
<dbReference type="InterPro" id="IPR010905">
    <property type="entry name" value="Glyco_hydro_88"/>
</dbReference>
<dbReference type="InterPro" id="IPR012341">
    <property type="entry name" value="6hp_glycosidase-like_sf"/>
</dbReference>
<dbReference type="Pfam" id="PF15892">
    <property type="entry name" value="BNR_4"/>
    <property type="match status" value="1"/>
</dbReference>
<dbReference type="STRING" id="583355.Caka_0449"/>
<dbReference type="GO" id="GO:0016787">
    <property type="term" value="F:hydrolase activity"/>
    <property type="evidence" value="ECO:0007669"/>
    <property type="project" value="UniProtKB-KW"/>
</dbReference>
<keyword evidence="4" id="KW-1185">Reference proteome</keyword>
<dbReference type="RefSeq" id="WP_013042199.1">
    <property type="nucleotide sequence ID" value="NC_014008.1"/>
</dbReference>
<accession>D5EN39</accession>
<dbReference type="GO" id="GO:0005975">
    <property type="term" value="P:carbohydrate metabolic process"/>
    <property type="evidence" value="ECO:0007669"/>
    <property type="project" value="InterPro"/>
</dbReference>
<evidence type="ECO:0000256" key="1">
    <source>
        <dbReference type="ARBA" id="ARBA00022801"/>
    </source>
</evidence>
<dbReference type="OrthoDB" id="258246at2"/>
<dbReference type="InterPro" id="IPR008928">
    <property type="entry name" value="6-hairpin_glycosidase_sf"/>
</dbReference>
<sequence length="844" mass="96531">MNYIKVLPILFAACGTLAAQPTKPSPQSVVELCDRVADWQIATFEESHKYRALSTWDQKRLKEGKTQLKKWHDRDWHMGALYAGLDQWRRISDPSQKHTDFLRMIGDRNDWKLHWRPYHADDHTVGQFYLSLYQDFGDKAMMAPTQKHFDWILANPRTGSLEWSGYGKDKDRTDCHKRWGWCDALFMAPPVWARLAKVTGEQKYLNFMHQEYRATYDLLWDTEDKLFWRDSSYFPRREKNGEKLYWARGNGWVFGGLALMIPDLPSDWKHRQFYTDLFKEMAVSLKHSQRTDGTWSMGLLGGVEGYPIKETSGTAFFTFGLAWGINNGLLNRAEYEPIVARAWNALTQCVTPDGMLGYVQPVGAAPGDSFADKTEVYGVGALLAAGTEVYKLYGGKVSPKTYTKTVPPVAKAPTPKKASFYDRSKDPHDFIVFMEEGGWCWFQDPRAIIHNDHLYVGSVEGNGEGKALVATYDLKGYKSLGNFTVHPSFNRDDHNSPVFVARPDGSLLTTYAKHNANKLHYSRILPAGETTAWGDQFTHERSSPHSQDRVTYMNLFDLKDEGTLYNFYRGIAFNPTFVTSKDHGLTWSEPVHFFASEVGGRNRPYTRFTSNDKDTVYVSVTDAHPRVYGNSLYYFEFRNGNYYKADGTLIKSLANDGPLRPSETEMIYKGSMTKQKPKGHESVPNSAWTSAIEVDTQSNPHIGYTVYQSAHDHRYRLASWNGSKWIDREIAYGGRCLYYSESSYTGLLTMDPIDPQVVYISTDVDPSTGQFSNGKHEIYRAKIGPSDDIKTIEWEAITRNSPVRNIRPMVLRNGNQRVVLWQRGVYNKYIDYQLDTVGFIEAVN</sequence>
<dbReference type="Gene3D" id="1.50.10.10">
    <property type="match status" value="1"/>
</dbReference>
<feature type="signal peptide" evidence="2">
    <location>
        <begin position="1"/>
        <end position="18"/>
    </location>
</feature>
<dbReference type="EMBL" id="CP001998">
    <property type="protein sequence ID" value="ADE53474.1"/>
    <property type="molecule type" value="Genomic_DNA"/>
</dbReference>
<dbReference type="Proteomes" id="UP000000925">
    <property type="component" value="Chromosome"/>
</dbReference>
<feature type="chain" id="PRO_5003071629" evidence="2">
    <location>
        <begin position="19"/>
        <end position="844"/>
    </location>
</feature>
<gene>
    <name evidence="3" type="ordered locus">Caka_0449</name>
</gene>
<keyword evidence="1 3" id="KW-0378">Hydrolase</keyword>